<reference evidence="1 2" key="1">
    <citation type="journal article" date="2022" name="Int. J. Syst. Evol. Microbiol.">
        <title>Pseudocitrobacter corydidari sp. nov., isolated from the Asian emerald cockroach Corydidarum magnifica.</title>
        <authorList>
            <person name="Guzman J."/>
            <person name="Poehlein A."/>
            <person name="Glaeser S.P."/>
            <person name="Schwengers O."/>
            <person name="Blom J."/>
            <person name="Hollensteiner J."/>
            <person name="Kampfer P."/>
            <person name="Vilcinskas A."/>
        </authorList>
    </citation>
    <scope>NUCLEOTIDE SEQUENCE [LARGE SCALE GENOMIC DNA]</scope>
    <source>
        <strain evidence="1">G163CM</strain>
    </source>
</reference>
<dbReference type="Proteomes" id="UP001199659">
    <property type="component" value="Chromosome"/>
</dbReference>
<dbReference type="EMBL" id="CP087880">
    <property type="protein sequence ID" value="UGS41318.1"/>
    <property type="molecule type" value="Genomic_DNA"/>
</dbReference>
<accession>A0ABY3S618</accession>
<protein>
    <submittedName>
        <fullName evidence="1">Uncharacterized protein</fullName>
    </submittedName>
</protein>
<evidence type="ECO:0000313" key="1">
    <source>
        <dbReference type="EMBL" id="UGS41318.1"/>
    </source>
</evidence>
<sequence>MKLLVFSNNAYLHIACKAIFPHSTLSQHLAILDPSSYPSLRAIRTAIVESEITQDYRILILSGNDLCSRLLSELSTLSLKESINNIKQLTAVIYQPESLLRYIAQHLSLTKLTREELHLTYAIRREKTIKRAASKLNINEKKLYHHAGTAASRLHLRSGKEFIYFLHKEFIYSTS</sequence>
<name>A0ABY3S618_9ENTR</name>
<dbReference type="SUPFAM" id="SSF46894">
    <property type="entry name" value="C-terminal effector domain of the bipartite response regulators"/>
    <property type="match status" value="1"/>
</dbReference>
<organism evidence="1 2">
    <name type="scientific">Pseudocitrobacter corydidari</name>
    <dbReference type="NCBI Taxonomy" id="2891570"/>
    <lineage>
        <taxon>Bacteria</taxon>
        <taxon>Pseudomonadati</taxon>
        <taxon>Pseudomonadota</taxon>
        <taxon>Gammaproteobacteria</taxon>
        <taxon>Enterobacterales</taxon>
        <taxon>Enterobacteriaceae</taxon>
        <taxon>Pseudocitrobacter</taxon>
    </lineage>
</organism>
<dbReference type="InterPro" id="IPR016032">
    <property type="entry name" value="Sig_transdc_resp-reg_C-effctor"/>
</dbReference>
<proteinExistence type="predicted"/>
<evidence type="ECO:0000313" key="2">
    <source>
        <dbReference type="Proteomes" id="UP001199659"/>
    </source>
</evidence>
<gene>
    <name evidence="1" type="ORF">G163CM_20200</name>
</gene>
<keyword evidence="2" id="KW-1185">Reference proteome</keyword>